<dbReference type="EMBL" id="BTPE01000009">
    <property type="protein sequence ID" value="GMQ34350.1"/>
    <property type="molecule type" value="Genomic_DNA"/>
</dbReference>
<proteinExistence type="predicted"/>
<accession>A0ABQ6Q418</accession>
<sequence length="288" mass="32890">MSHFIYTFRKILPGFVFPLLLASCVSLKGVREFAGTATANVAHYNELGYSFLDHCEDRCRDEAIRTLDIQLELSCSCDLYSKADSVTGIFYTTIYDYLKGLGELAGKDLTSYQTDRVFEALSAEQYGPVSINESEAGAYAALSNLLSDVALTGFRKKKIAQYLEEADAPLQTLLGKFQMLISKDLKGELRFKKARLYSQYKDMMMGRTLDSDFENQSAVRTYYLSLKEIEKKEKLLDVYARSLNEIAKGHQKLYDERNQLSLKELTQSLLGYSEEIQKLYQEFNQLNR</sequence>
<gene>
    <name evidence="1" type="ORF">Ataiwa_26220</name>
</gene>
<keyword evidence="2" id="KW-1185">Reference proteome</keyword>
<name>A0ABQ6Q418_9BACT</name>
<dbReference type="Proteomes" id="UP001307705">
    <property type="component" value="Unassembled WGS sequence"/>
</dbReference>
<reference evidence="1 2" key="1">
    <citation type="submission" date="2023-08" db="EMBL/GenBank/DDBJ databases">
        <title>Draft genome sequence of Algoriphagus taiwanensis.</title>
        <authorList>
            <person name="Takatani N."/>
            <person name="Hosokawa M."/>
            <person name="Sawabe T."/>
        </authorList>
    </citation>
    <scope>NUCLEOTIDE SEQUENCE [LARGE SCALE GENOMIC DNA]</scope>
    <source>
        <strain evidence="1 2">JCM 19755</strain>
    </source>
</reference>
<evidence type="ECO:0000313" key="1">
    <source>
        <dbReference type="EMBL" id="GMQ34350.1"/>
    </source>
</evidence>
<comment type="caution">
    <text evidence="1">The sequence shown here is derived from an EMBL/GenBank/DDBJ whole genome shotgun (WGS) entry which is preliminary data.</text>
</comment>
<protein>
    <submittedName>
        <fullName evidence="1">Uncharacterized protein</fullName>
    </submittedName>
</protein>
<dbReference type="RefSeq" id="WP_338229175.1">
    <property type="nucleotide sequence ID" value="NZ_BTPE01000009.1"/>
</dbReference>
<organism evidence="1 2">
    <name type="scientific">Algoriphagus taiwanensis</name>
    <dbReference type="NCBI Taxonomy" id="1445656"/>
    <lineage>
        <taxon>Bacteria</taxon>
        <taxon>Pseudomonadati</taxon>
        <taxon>Bacteroidota</taxon>
        <taxon>Cytophagia</taxon>
        <taxon>Cytophagales</taxon>
        <taxon>Cyclobacteriaceae</taxon>
        <taxon>Algoriphagus</taxon>
    </lineage>
</organism>
<evidence type="ECO:0000313" key="2">
    <source>
        <dbReference type="Proteomes" id="UP001307705"/>
    </source>
</evidence>